<dbReference type="SUPFAM" id="SSF48452">
    <property type="entry name" value="TPR-like"/>
    <property type="match status" value="1"/>
</dbReference>
<dbReference type="EMBL" id="CP064936">
    <property type="protein sequence ID" value="QQA00222.1"/>
    <property type="molecule type" value="Genomic_DNA"/>
</dbReference>
<dbReference type="InterPro" id="IPR011990">
    <property type="entry name" value="TPR-like_helical_dom_sf"/>
</dbReference>
<dbReference type="KEGG" id="tper:IWA51_08020"/>
<dbReference type="Proteomes" id="UP000595224">
    <property type="component" value="Chromosome"/>
</dbReference>
<proteinExistence type="predicted"/>
<dbReference type="Gene3D" id="1.25.40.10">
    <property type="entry name" value="Tetratricopeptide repeat domain"/>
    <property type="match status" value="1"/>
</dbReference>
<protein>
    <recommendedName>
        <fullName evidence="3">Tetratricopeptide repeat-containing protein</fullName>
    </recommendedName>
</protein>
<gene>
    <name evidence="1" type="ORF">IWA51_08020</name>
</gene>
<evidence type="ECO:0000313" key="2">
    <source>
        <dbReference type="Proteomes" id="UP000595224"/>
    </source>
</evidence>
<dbReference type="RefSeq" id="WP_177528946.1">
    <property type="nucleotide sequence ID" value="NZ_CBCSHE010000001.1"/>
</dbReference>
<name>A0A7T3V451_9SPIR</name>
<organism evidence="1 2">
    <name type="scientific">Treponema peruense</name>
    <dbReference type="NCBI Taxonomy" id="2787628"/>
    <lineage>
        <taxon>Bacteria</taxon>
        <taxon>Pseudomonadati</taxon>
        <taxon>Spirochaetota</taxon>
        <taxon>Spirochaetia</taxon>
        <taxon>Spirochaetales</taxon>
        <taxon>Treponemataceae</taxon>
        <taxon>Treponema</taxon>
    </lineage>
</organism>
<keyword evidence="2" id="KW-1185">Reference proteome</keyword>
<reference evidence="1 2" key="1">
    <citation type="submission" date="2020-11" db="EMBL/GenBank/DDBJ databases">
        <title>Treponema Peruensis nv. sp., first commensal Treponema isolated from human feces.</title>
        <authorList>
            <person name="Belkhou C."/>
            <person name="Raes J."/>
        </authorList>
    </citation>
    <scope>NUCLEOTIDE SEQUENCE [LARGE SCALE GENOMIC DNA]</scope>
    <source>
        <strain evidence="1 2">RCC2812</strain>
    </source>
</reference>
<evidence type="ECO:0008006" key="3">
    <source>
        <dbReference type="Google" id="ProtNLM"/>
    </source>
</evidence>
<evidence type="ECO:0000313" key="1">
    <source>
        <dbReference type="EMBL" id="QQA00222.1"/>
    </source>
</evidence>
<accession>A0A7T3V451</accession>
<sequence>MGIQSENALSEAYIMIESCEMEKAAALLDDTLAGDLDNDSLVFAIQCCNFWKNTLPQLEQSGYFERGETLVNQWKQFMQLASREDGKQERTLYAFRKGIFSLALEFYGKASDEKDDKLHSEICRKKGLCYKKLGSYEVALKCLTEANTSVPGQSSVMAEMADCYALCGETKYAKLLFKEAFFIDAQKIDLDFLDSQLITLLVKKVSEKGYSGAVLQEWIPVYGVLFGVFTVKRKLRSQEVLGLKQEIFAKKSELKDPNNNSSVIIPRLMNLYFWLIDHYQLSKDSVSKINDVMLEIRTLDPAVYKIFVQ</sequence>
<dbReference type="AlphaFoldDB" id="A0A7T3V451"/>